<gene>
    <name evidence="5" type="ORF">NAF29_05865</name>
</gene>
<dbReference type="EMBL" id="JAMQGP010000002">
    <property type="protein sequence ID" value="MCM2679202.1"/>
    <property type="molecule type" value="Genomic_DNA"/>
</dbReference>
<dbReference type="GO" id="GO:0042956">
    <property type="term" value="P:maltodextrin transmembrane transport"/>
    <property type="evidence" value="ECO:0007669"/>
    <property type="project" value="TreeGrafter"/>
</dbReference>
<dbReference type="InterPro" id="IPR006059">
    <property type="entry name" value="SBP"/>
</dbReference>
<keyword evidence="3 4" id="KW-0732">Signal</keyword>
<reference evidence="5 6" key="1">
    <citation type="journal article" date="2013" name="Antonie Van Leeuwenhoek">
        <title>Echinimonas agarilytica gen. nov., sp. nov., a new gammaproteobacterium isolated from the sea urchin Strongylocentrotus intermedius.</title>
        <authorList>
            <person name="Nedashkovskaya O.I."/>
            <person name="Stenkova A.M."/>
            <person name="Zhukova N.V."/>
            <person name="Van Trappen S."/>
            <person name="Lee J.S."/>
            <person name="Kim S.B."/>
        </authorList>
    </citation>
    <scope>NUCLEOTIDE SEQUENCE [LARGE SCALE GENOMIC DNA]</scope>
    <source>
        <strain evidence="5 6">KMM 6351</strain>
    </source>
</reference>
<comment type="similarity">
    <text evidence="1">Belongs to the bacterial solute-binding protein 1 family.</text>
</comment>
<dbReference type="RefSeq" id="WP_251260562.1">
    <property type="nucleotide sequence ID" value="NZ_JAMQGP010000002.1"/>
</dbReference>
<dbReference type="SUPFAM" id="SSF53850">
    <property type="entry name" value="Periplasmic binding protein-like II"/>
    <property type="match status" value="1"/>
</dbReference>
<evidence type="ECO:0000256" key="2">
    <source>
        <dbReference type="ARBA" id="ARBA00022448"/>
    </source>
</evidence>
<dbReference type="PANTHER" id="PTHR30061:SF50">
    <property type="entry name" value="MALTOSE_MALTODEXTRIN-BINDING PERIPLASMIC PROTEIN"/>
    <property type="match status" value="1"/>
</dbReference>
<organism evidence="5 6">
    <name type="scientific">Echinimonas agarilytica</name>
    <dbReference type="NCBI Taxonomy" id="1215918"/>
    <lineage>
        <taxon>Bacteria</taxon>
        <taxon>Pseudomonadati</taxon>
        <taxon>Pseudomonadota</taxon>
        <taxon>Gammaproteobacteria</taxon>
        <taxon>Alteromonadales</taxon>
        <taxon>Echinimonadaceae</taxon>
        <taxon>Echinimonas</taxon>
    </lineage>
</organism>
<evidence type="ECO:0000313" key="5">
    <source>
        <dbReference type="EMBL" id="MCM2679202.1"/>
    </source>
</evidence>
<dbReference type="GO" id="GO:0055052">
    <property type="term" value="C:ATP-binding cassette (ABC) transporter complex, substrate-binding subunit-containing"/>
    <property type="evidence" value="ECO:0007669"/>
    <property type="project" value="TreeGrafter"/>
</dbReference>
<dbReference type="PANTHER" id="PTHR30061">
    <property type="entry name" value="MALTOSE-BINDING PERIPLASMIC PROTEIN"/>
    <property type="match status" value="1"/>
</dbReference>
<accession>A0AA41W5V4</accession>
<keyword evidence="2" id="KW-0813">Transport</keyword>
<evidence type="ECO:0000256" key="4">
    <source>
        <dbReference type="SAM" id="SignalP"/>
    </source>
</evidence>
<protein>
    <submittedName>
        <fullName evidence="5">Extracellular solute-binding protein</fullName>
    </submittedName>
</protein>
<name>A0AA41W5V4_9GAMM</name>
<sequence length="404" mass="45957">MLLSFMLKVKQISVRSACSMLICTAWFAEAASIELWHSHQAHNFIELRAKQFEKLTGHPVRVVAYDSEKFKAELLLSAATGNLPDMIFVPSDYLGLYEELKLMPIDEEIAQLDIEEKALDTVTIDGKFWGVPIIQGNHLLLYYNKELVKNPANSWDELVNQKKYKFPEYNSVVGMNYNAMYWFVSFLGAYGGAPLDGGVITLDTPAMRKALQMYKRLATEKILNSACLYECAFDDFVAHQYPYAINGDWAYSALKTKMGDKLGLATLPELSIGPLRSMSATHALAYPNVRINPEHHQKRHQFHRFLLSEKTQLDNYERFHLLPVNSSVMKQVTQNSKGDSNTILKQFEGSVAMPSSVQMAIAWQAIAQGFIRFSEQNYSAQEAATYMQNLADRELNKIMRHKEL</sequence>
<evidence type="ECO:0000313" key="6">
    <source>
        <dbReference type="Proteomes" id="UP001165393"/>
    </source>
</evidence>
<feature type="chain" id="PRO_5041412072" evidence="4">
    <location>
        <begin position="31"/>
        <end position="404"/>
    </location>
</feature>
<dbReference type="Gene3D" id="3.40.190.10">
    <property type="entry name" value="Periplasmic binding protein-like II"/>
    <property type="match status" value="2"/>
</dbReference>
<feature type="signal peptide" evidence="4">
    <location>
        <begin position="1"/>
        <end position="30"/>
    </location>
</feature>
<evidence type="ECO:0000256" key="1">
    <source>
        <dbReference type="ARBA" id="ARBA00008520"/>
    </source>
</evidence>
<dbReference type="GO" id="GO:1901982">
    <property type="term" value="F:maltose binding"/>
    <property type="evidence" value="ECO:0007669"/>
    <property type="project" value="TreeGrafter"/>
</dbReference>
<dbReference type="Proteomes" id="UP001165393">
    <property type="component" value="Unassembled WGS sequence"/>
</dbReference>
<evidence type="ECO:0000256" key="3">
    <source>
        <dbReference type="ARBA" id="ARBA00022729"/>
    </source>
</evidence>
<dbReference type="Pfam" id="PF13416">
    <property type="entry name" value="SBP_bac_8"/>
    <property type="match status" value="1"/>
</dbReference>
<dbReference type="GO" id="GO:0015768">
    <property type="term" value="P:maltose transport"/>
    <property type="evidence" value="ECO:0007669"/>
    <property type="project" value="TreeGrafter"/>
</dbReference>
<dbReference type="AlphaFoldDB" id="A0AA41W5V4"/>
<comment type="caution">
    <text evidence="5">The sequence shown here is derived from an EMBL/GenBank/DDBJ whole genome shotgun (WGS) entry which is preliminary data.</text>
</comment>
<proteinExistence type="inferred from homology"/>
<keyword evidence="6" id="KW-1185">Reference proteome</keyword>